<evidence type="ECO:0000313" key="2">
    <source>
        <dbReference type="EMBL" id="QQR39095.1"/>
    </source>
</evidence>
<name>A0ABX7C4D3_9HYPH</name>
<dbReference type="EMBL" id="CP068046">
    <property type="protein sequence ID" value="QQR39095.1"/>
    <property type="molecule type" value="Genomic_DNA"/>
</dbReference>
<dbReference type="Proteomes" id="UP000595857">
    <property type="component" value="Chromosome"/>
</dbReference>
<accession>A0ABX7C4D3</accession>
<keyword evidence="1" id="KW-1133">Transmembrane helix</keyword>
<proteinExistence type="predicted"/>
<reference evidence="2 3" key="1">
    <citation type="submission" date="2021-01" db="EMBL/GenBank/DDBJ databases">
        <title>Genome seq and assembly of Devosia sp. LEGU1.</title>
        <authorList>
            <person name="Chhetri G."/>
        </authorList>
    </citation>
    <scope>NUCLEOTIDE SEQUENCE [LARGE SCALE GENOMIC DNA]</scope>
    <source>
        <strain evidence="2 3">LEGU1</strain>
    </source>
</reference>
<sequence length="104" mass="11402">MSKGRFPWKAYVITFVVIVLIAAAPLLSVLFTAYVADANGCVVDEGSVHSCMIGGSDWGETLYFTGMMGWFMLATIPLGGGALIVWFVLLVIHYIAWRRKALMP</sequence>
<protein>
    <submittedName>
        <fullName evidence="2">Uncharacterized protein</fullName>
    </submittedName>
</protein>
<dbReference type="RefSeq" id="WP_201632639.1">
    <property type="nucleotide sequence ID" value="NZ_CP068046.1"/>
</dbReference>
<evidence type="ECO:0000313" key="3">
    <source>
        <dbReference type="Proteomes" id="UP000595857"/>
    </source>
</evidence>
<gene>
    <name evidence="2" type="ORF">JI748_15380</name>
</gene>
<evidence type="ECO:0000256" key="1">
    <source>
        <dbReference type="SAM" id="Phobius"/>
    </source>
</evidence>
<organism evidence="2 3">
    <name type="scientific">Devosia rhizoryzae</name>
    <dbReference type="NCBI Taxonomy" id="2774137"/>
    <lineage>
        <taxon>Bacteria</taxon>
        <taxon>Pseudomonadati</taxon>
        <taxon>Pseudomonadota</taxon>
        <taxon>Alphaproteobacteria</taxon>
        <taxon>Hyphomicrobiales</taxon>
        <taxon>Devosiaceae</taxon>
        <taxon>Devosia</taxon>
    </lineage>
</organism>
<feature type="transmembrane region" description="Helical" evidence="1">
    <location>
        <begin position="12"/>
        <end position="36"/>
    </location>
</feature>
<keyword evidence="1" id="KW-0812">Transmembrane</keyword>
<feature type="transmembrane region" description="Helical" evidence="1">
    <location>
        <begin position="70"/>
        <end position="96"/>
    </location>
</feature>
<keyword evidence="1" id="KW-0472">Membrane</keyword>
<keyword evidence="3" id="KW-1185">Reference proteome</keyword>